<evidence type="ECO:0000259" key="7">
    <source>
        <dbReference type="PROSITE" id="PS51192"/>
    </source>
</evidence>
<evidence type="ECO:0000256" key="1">
    <source>
        <dbReference type="ARBA" id="ARBA00012552"/>
    </source>
</evidence>
<dbReference type="InterPro" id="IPR014001">
    <property type="entry name" value="Helicase_ATP-bd"/>
</dbReference>
<dbReference type="Gene3D" id="3.30.160.20">
    <property type="match status" value="1"/>
</dbReference>
<dbReference type="GO" id="GO:0005634">
    <property type="term" value="C:nucleus"/>
    <property type="evidence" value="ECO:0007669"/>
    <property type="project" value="TreeGrafter"/>
</dbReference>
<keyword evidence="2" id="KW-0547">Nucleotide-binding</keyword>
<evidence type="ECO:0000256" key="5">
    <source>
        <dbReference type="ARBA" id="ARBA00022840"/>
    </source>
</evidence>
<dbReference type="SMART" id="SM00847">
    <property type="entry name" value="HA2"/>
    <property type="match status" value="1"/>
</dbReference>
<dbReference type="SMART" id="SM00490">
    <property type="entry name" value="HELICc"/>
    <property type="match status" value="1"/>
</dbReference>
<dbReference type="SMART" id="SM00487">
    <property type="entry name" value="DEXDc"/>
    <property type="match status" value="1"/>
</dbReference>
<dbReference type="Pfam" id="PF00270">
    <property type="entry name" value="DEAD"/>
    <property type="match status" value="1"/>
</dbReference>
<dbReference type="Gene3D" id="1.20.120.1080">
    <property type="match status" value="1"/>
</dbReference>
<dbReference type="CDD" id="cd18791">
    <property type="entry name" value="SF2_C_RHA"/>
    <property type="match status" value="1"/>
</dbReference>
<feature type="domain" description="SAP" evidence="6">
    <location>
        <begin position="11"/>
        <end position="45"/>
    </location>
</feature>
<dbReference type="GO" id="GO:0003724">
    <property type="term" value="F:RNA helicase activity"/>
    <property type="evidence" value="ECO:0007669"/>
    <property type="project" value="UniProtKB-EC"/>
</dbReference>
<dbReference type="OrthoDB" id="5600252at2759"/>
<gene>
    <name evidence="9" type="ORF">EAI_11711</name>
</gene>
<dbReference type="SUPFAM" id="SSF52540">
    <property type="entry name" value="P-loop containing nucleoside triphosphate hydrolases"/>
    <property type="match status" value="1"/>
</dbReference>
<accession>E2BYV6</accession>
<keyword evidence="4 9" id="KW-0347">Helicase</keyword>
<dbReference type="GO" id="GO:0005524">
    <property type="term" value="F:ATP binding"/>
    <property type="evidence" value="ECO:0007669"/>
    <property type="project" value="UniProtKB-KW"/>
</dbReference>
<dbReference type="STRING" id="610380.E2BYV6"/>
<dbReference type="OMA" id="QYSCTEH"/>
<evidence type="ECO:0000256" key="4">
    <source>
        <dbReference type="ARBA" id="ARBA00022806"/>
    </source>
</evidence>
<evidence type="ECO:0000259" key="8">
    <source>
        <dbReference type="PROSITE" id="PS51194"/>
    </source>
</evidence>
<dbReference type="InterPro" id="IPR027417">
    <property type="entry name" value="P-loop_NTPase"/>
</dbReference>
<dbReference type="PROSITE" id="PS51192">
    <property type="entry name" value="HELICASE_ATP_BIND_1"/>
    <property type="match status" value="1"/>
</dbReference>
<dbReference type="InterPro" id="IPR003034">
    <property type="entry name" value="SAP_dom"/>
</dbReference>
<evidence type="ECO:0000256" key="2">
    <source>
        <dbReference type="ARBA" id="ARBA00022741"/>
    </source>
</evidence>
<dbReference type="PROSITE" id="PS00690">
    <property type="entry name" value="DEAH_ATP_HELICASE"/>
    <property type="match status" value="1"/>
</dbReference>
<dbReference type="InterPro" id="IPR048333">
    <property type="entry name" value="HA2_WH"/>
</dbReference>
<organism evidence="10">
    <name type="scientific">Harpegnathos saltator</name>
    <name type="common">Jerdon's jumping ant</name>
    <dbReference type="NCBI Taxonomy" id="610380"/>
    <lineage>
        <taxon>Eukaryota</taxon>
        <taxon>Metazoa</taxon>
        <taxon>Ecdysozoa</taxon>
        <taxon>Arthropoda</taxon>
        <taxon>Hexapoda</taxon>
        <taxon>Insecta</taxon>
        <taxon>Pterygota</taxon>
        <taxon>Neoptera</taxon>
        <taxon>Endopterygota</taxon>
        <taxon>Hymenoptera</taxon>
        <taxon>Apocrita</taxon>
        <taxon>Aculeata</taxon>
        <taxon>Formicoidea</taxon>
        <taxon>Formicidae</taxon>
        <taxon>Ponerinae</taxon>
        <taxon>Ponerini</taxon>
        <taxon>Harpegnathos</taxon>
    </lineage>
</organism>
<dbReference type="Pfam" id="PF00271">
    <property type="entry name" value="Helicase_C"/>
    <property type="match status" value="1"/>
</dbReference>
<dbReference type="InterPro" id="IPR007502">
    <property type="entry name" value="Helicase-assoc_dom"/>
</dbReference>
<reference evidence="9 10" key="1">
    <citation type="journal article" date="2010" name="Science">
        <title>Genomic comparison of the ants Camponotus floridanus and Harpegnathos saltator.</title>
        <authorList>
            <person name="Bonasio R."/>
            <person name="Zhang G."/>
            <person name="Ye C."/>
            <person name="Mutti N.S."/>
            <person name="Fang X."/>
            <person name="Qin N."/>
            <person name="Donahue G."/>
            <person name="Yang P."/>
            <person name="Li Q."/>
            <person name="Li C."/>
            <person name="Zhang P."/>
            <person name="Huang Z."/>
            <person name="Berger S.L."/>
            <person name="Reinberg D."/>
            <person name="Wang J."/>
            <person name="Liebig J."/>
        </authorList>
    </citation>
    <scope>NUCLEOTIDE SEQUENCE [LARGE SCALE GENOMIC DNA]</scope>
    <source>
        <strain evidence="9 10">R22 G/1</strain>
    </source>
</reference>
<dbReference type="Pfam" id="PF04408">
    <property type="entry name" value="WHD_HA2"/>
    <property type="match status" value="1"/>
</dbReference>
<dbReference type="Gene3D" id="3.40.50.300">
    <property type="entry name" value="P-loop containing nucleotide triphosphate hydrolases"/>
    <property type="match status" value="2"/>
</dbReference>
<dbReference type="CDD" id="cd17917">
    <property type="entry name" value="DEXHc_RHA-like"/>
    <property type="match status" value="1"/>
</dbReference>
<feature type="domain" description="Helicase C-terminal" evidence="8">
    <location>
        <begin position="598"/>
        <end position="770"/>
    </location>
</feature>
<evidence type="ECO:0000256" key="3">
    <source>
        <dbReference type="ARBA" id="ARBA00022801"/>
    </source>
</evidence>
<evidence type="ECO:0000313" key="10">
    <source>
        <dbReference type="Proteomes" id="UP000008237"/>
    </source>
</evidence>
<dbReference type="Proteomes" id="UP000008237">
    <property type="component" value="Unassembled WGS sequence"/>
</dbReference>
<dbReference type="EC" id="3.6.4.13" evidence="1"/>
<protein>
    <recommendedName>
        <fullName evidence="1">RNA helicase</fullName>
        <ecNumber evidence="1">3.6.4.13</ecNumber>
    </recommendedName>
</protein>
<keyword evidence="5" id="KW-0067">ATP-binding</keyword>
<dbReference type="PROSITE" id="PS51194">
    <property type="entry name" value="HELICASE_CTER"/>
    <property type="match status" value="1"/>
</dbReference>
<dbReference type="PROSITE" id="PS50800">
    <property type="entry name" value="SAP"/>
    <property type="match status" value="1"/>
</dbReference>
<dbReference type="InterPro" id="IPR001650">
    <property type="entry name" value="Helicase_C-like"/>
</dbReference>
<feature type="domain" description="Helicase ATP-binding" evidence="7">
    <location>
        <begin position="388"/>
        <end position="556"/>
    </location>
</feature>
<dbReference type="GO" id="GO:0002151">
    <property type="term" value="F:G-quadruplex RNA binding"/>
    <property type="evidence" value="ECO:0007669"/>
    <property type="project" value="TreeGrafter"/>
</dbReference>
<dbReference type="EMBL" id="GL451531">
    <property type="protein sequence ID" value="EFN79128.1"/>
    <property type="molecule type" value="Genomic_DNA"/>
</dbReference>
<dbReference type="PANTHER" id="PTHR18934">
    <property type="entry name" value="ATP-DEPENDENT RNA HELICASE"/>
    <property type="match status" value="1"/>
</dbReference>
<dbReference type="GO" id="GO:0016787">
    <property type="term" value="F:hydrolase activity"/>
    <property type="evidence" value="ECO:0007669"/>
    <property type="project" value="UniProtKB-KW"/>
</dbReference>
<dbReference type="GO" id="GO:0003678">
    <property type="term" value="F:DNA helicase activity"/>
    <property type="evidence" value="ECO:0007669"/>
    <property type="project" value="TreeGrafter"/>
</dbReference>
<keyword evidence="10" id="KW-1185">Reference proteome</keyword>
<dbReference type="PANTHER" id="PTHR18934:SF257">
    <property type="entry name" value="ATP-DEPENDENT RNA HELICASE DHX30"/>
    <property type="match status" value="1"/>
</dbReference>
<dbReference type="AlphaFoldDB" id="E2BYV6"/>
<dbReference type="InterPro" id="IPR002464">
    <property type="entry name" value="DNA/RNA_helicase_DEAH_CS"/>
</dbReference>
<evidence type="ECO:0000313" key="9">
    <source>
        <dbReference type="EMBL" id="EFN79128.1"/>
    </source>
</evidence>
<dbReference type="InParanoid" id="E2BYV6"/>
<name>E2BYV6_HARSA</name>
<keyword evidence="3" id="KW-0378">Hydrolase</keyword>
<dbReference type="GO" id="GO:0005737">
    <property type="term" value="C:cytoplasm"/>
    <property type="evidence" value="ECO:0007669"/>
    <property type="project" value="TreeGrafter"/>
</dbReference>
<sequence>MPETVRLDAWLYELTLEQLRKQAQVRGLDSKGTAQQIRTRLLRYEQAVRAAAEGGERLPPSPALKAIQFDANKPEGTLGFESEGARNLPMIKPVIPNEPPSRTLPLPEVERSCQKLLRNSYATMSQTLKHWKEFEQENQENIKLIKRKYPEFWINLLKFMHTSHKKTQAREAMVLNYSPTHEHGTQTFETREQDVKLKRLYQVPKNSLLEIYRMVCQELNDQTLLTSSYKQNHTSQLWEFTYNIKWPETMSFTAVSRTKSLADKTAALKCLEWLEVNRKLKNGVPIIYSKEQIRNVLLKRYELRVAPEILDSMENLIETYKMKIKIPADSPTFSYNVRTIVPGYNAFGHPDVNVKRVQYRNRLLQSRLAERCVRNSDLPIFEFRDKILSMLENNRILLIEGDTGCGKSTQVPQFILDSYTRNGNATDCNILVSQPRRISAISLGDRVAYERREILKDVVGYQVRLENQTPQELGRIVYCTTGILLKKLQCSPGLEGCSHVILDEAHERSIDTDMLMILLKRALDLNPDLKILVMSATINSHLFQEYFDCPVIKVPGRLYPVEMNFLEDIENLPDFDKYKPYLRQVNDNKESILVDYVKIIQTIKWISANKPRGTILCFLPGWTEISQVQRMLEDDPISCYKQLLLPLHSKKSHKIQRRIFQEVADDTRKIILATDIAETGITIPDVRYVVDTAIRREIRWDDTQDLLRVSNEWITQANIKQRKGRAGRVQSGISYHLIKRSKYDDLKKYPIAQILSSSLEKIILESKTYINEKAEVFFSDFLEPPAPSRVQKGVNYLIELGALDNEENLTALGKRMIIFSAHPKFSKALVYSTIFKCIHPVVTITSIFSGENTLFSDMLSDKSKMRTNKATYHPSSDHVAMSWIFKTWYAHNSVTSRFAQNFCTEMDLRHKRMKVLSSLRELFVQQMITCRLLSSDNTHNYNAADDVANKYENNDELVRAILYAATQQLIEHKNVGFKKGIVRTGLNELRVRGMKVIISGDSVNYKRKAWPSPYLTYFYSEHCNMRQRMVIRETSMVSPLTVLLFNQKKIQCHKRDDRTELEIDINKQHTINFSCDKRTADTLLKFRDLMWFMVQHSLEKQGVEYDDYGSRLMSSYKDQLFETVVKALNNSSECIEDMTRLDNDETRQ</sequence>
<proteinExistence type="predicted"/>
<dbReference type="InterPro" id="IPR011545">
    <property type="entry name" value="DEAD/DEAH_box_helicase_dom"/>
</dbReference>
<dbReference type="Pfam" id="PF21010">
    <property type="entry name" value="HA2_C"/>
    <property type="match status" value="1"/>
</dbReference>
<evidence type="ECO:0000259" key="6">
    <source>
        <dbReference type="PROSITE" id="PS50800"/>
    </source>
</evidence>